<dbReference type="PANTHER" id="PTHR13261">
    <property type="entry name" value="BRCA2 AND CDKN1A INTERACTING PROTEIN"/>
    <property type="match status" value="1"/>
</dbReference>
<reference evidence="3 4" key="1">
    <citation type="submission" date="2020-04" db="EMBL/GenBank/DDBJ databases">
        <title>Plant Genome Project.</title>
        <authorList>
            <person name="Zhang R.-G."/>
        </authorList>
    </citation>
    <scope>NUCLEOTIDE SEQUENCE [LARGE SCALE GENOMIC DNA]</scope>
    <source>
        <strain evidence="3">YNK0</strain>
        <tissue evidence="3">Leaf</tissue>
    </source>
</reference>
<evidence type="ECO:0000313" key="3">
    <source>
        <dbReference type="EMBL" id="KAF8389991.1"/>
    </source>
</evidence>
<comment type="similarity">
    <text evidence="1">Belongs to the BCP1 family.</text>
</comment>
<comment type="caution">
    <text evidence="3">The sequence shown here is derived from an EMBL/GenBank/DDBJ whole genome shotgun (WGS) entry which is preliminary data.</text>
</comment>
<dbReference type="GO" id="GO:0005634">
    <property type="term" value="C:nucleus"/>
    <property type="evidence" value="ECO:0007669"/>
    <property type="project" value="TreeGrafter"/>
</dbReference>
<feature type="signal peptide" evidence="2">
    <location>
        <begin position="1"/>
        <end position="22"/>
    </location>
</feature>
<keyword evidence="2" id="KW-0732">Signal</keyword>
<organism evidence="3 4">
    <name type="scientific">Tetracentron sinense</name>
    <name type="common">Spur-leaf</name>
    <dbReference type="NCBI Taxonomy" id="13715"/>
    <lineage>
        <taxon>Eukaryota</taxon>
        <taxon>Viridiplantae</taxon>
        <taxon>Streptophyta</taxon>
        <taxon>Embryophyta</taxon>
        <taxon>Tracheophyta</taxon>
        <taxon>Spermatophyta</taxon>
        <taxon>Magnoliopsida</taxon>
        <taxon>Trochodendrales</taxon>
        <taxon>Trochodendraceae</taxon>
        <taxon>Tetracentron</taxon>
    </lineage>
</organism>
<dbReference type="Proteomes" id="UP000655225">
    <property type="component" value="Unassembled WGS sequence"/>
</dbReference>
<dbReference type="Pfam" id="PF13862">
    <property type="entry name" value="BCCIP"/>
    <property type="match status" value="1"/>
</dbReference>
<dbReference type="PANTHER" id="PTHR13261:SF0">
    <property type="entry name" value="BRCA2 AND CDKN1A-INTERACTING PROTEIN"/>
    <property type="match status" value="1"/>
</dbReference>
<evidence type="ECO:0000256" key="1">
    <source>
        <dbReference type="ARBA" id="ARBA00006781"/>
    </source>
</evidence>
<name>A0A834YQT3_TETSI</name>
<dbReference type="InterPro" id="IPR025602">
    <property type="entry name" value="BCP1_family"/>
</dbReference>
<feature type="chain" id="PRO_5032883185" evidence="2">
    <location>
        <begin position="23"/>
        <end position="415"/>
    </location>
</feature>
<sequence length="415" mass="47260">MVLLFTGVLLHLHTQTPSPAAATYGSNRTTVDISSVQHLQFRTQRISVHAFDHPFRRASSRSGRWQAIDVLITLPLKGSFQFADRVLHHPLPVLANSLPWLYSDPSKISLPVIFSGGTTSSLLDLIFGHLLRRDHSTATSSSSLTFSANFSYHRSILFILPPEEAMPRHPTRRPHFLKPQPFAFSSFARSVARVASTCKLKRQMHNSKFCRKGPSESAGFTNCTLKEKIEQSESSDEEEQTDHRCMMELREFLLKVCHEKDVIDDLKLLLGEQARNVGLLVSQRVVNLPHQLLPPLYDALFDEVSWATEDEPTEDFRDSFRFKFYLLISKIYKHKNDDKQKGSSNSYNDEAIIYIKAEDEIFHKLSSWSFSFPLSTQQLATGELRNYRQTGLVMALEADKVSTFRQELQSLINGS</sequence>
<proteinExistence type="inferred from homology"/>
<dbReference type="OrthoDB" id="27543at2759"/>
<evidence type="ECO:0000313" key="4">
    <source>
        <dbReference type="Proteomes" id="UP000655225"/>
    </source>
</evidence>
<dbReference type="AlphaFoldDB" id="A0A834YQT3"/>
<keyword evidence="4" id="KW-1185">Reference proteome</keyword>
<protein>
    <submittedName>
        <fullName evidence="3">Uncharacterized protein</fullName>
    </submittedName>
</protein>
<dbReference type="EMBL" id="JABCRI010000018">
    <property type="protein sequence ID" value="KAF8389991.1"/>
    <property type="molecule type" value="Genomic_DNA"/>
</dbReference>
<accession>A0A834YQT3</accession>
<gene>
    <name evidence="3" type="ORF">HHK36_024511</name>
</gene>
<evidence type="ECO:0000256" key="2">
    <source>
        <dbReference type="SAM" id="SignalP"/>
    </source>
</evidence>